<dbReference type="SUPFAM" id="SSF55060">
    <property type="entry name" value="GHMP Kinase, C-terminal domain"/>
    <property type="match status" value="1"/>
</dbReference>
<feature type="active site" evidence="10">
    <location>
        <position position="126"/>
    </location>
</feature>
<evidence type="ECO:0000256" key="7">
    <source>
        <dbReference type="ARBA" id="ARBA00022840"/>
    </source>
</evidence>
<protein>
    <recommendedName>
        <fullName evidence="3 10">4-diphosphocytidyl-2-C-methyl-D-erythritol kinase</fullName>
        <shortName evidence="10">CMK</shortName>
        <ecNumber evidence="2 10">2.7.1.148</ecNumber>
    </recommendedName>
    <alternativeName>
        <fullName evidence="9 10">4-(cytidine-5'-diphospho)-2-C-methyl-D-erythritol kinase</fullName>
    </alternativeName>
</protein>
<dbReference type="Gene3D" id="3.30.230.10">
    <property type="match status" value="1"/>
</dbReference>
<dbReference type="GO" id="GO:0005524">
    <property type="term" value="F:ATP binding"/>
    <property type="evidence" value="ECO:0007669"/>
    <property type="project" value="UniProtKB-UniRule"/>
</dbReference>
<dbReference type="GO" id="GO:0016114">
    <property type="term" value="P:terpenoid biosynthetic process"/>
    <property type="evidence" value="ECO:0007669"/>
    <property type="project" value="UniProtKB-UniRule"/>
</dbReference>
<dbReference type="NCBIfam" id="NF011202">
    <property type="entry name" value="PRK14608.1"/>
    <property type="match status" value="1"/>
</dbReference>
<feature type="active site" evidence="10">
    <location>
        <position position="11"/>
    </location>
</feature>
<feature type="binding site" evidence="10">
    <location>
        <begin position="89"/>
        <end position="99"/>
    </location>
    <ligand>
        <name>ATP</name>
        <dbReference type="ChEBI" id="CHEBI:30616"/>
    </ligand>
</feature>
<dbReference type="Gene3D" id="3.30.70.890">
    <property type="entry name" value="GHMP kinase, C-terminal domain"/>
    <property type="match status" value="1"/>
</dbReference>
<keyword evidence="7 10" id="KW-0067">ATP-binding</keyword>
<evidence type="ECO:0000256" key="8">
    <source>
        <dbReference type="ARBA" id="ARBA00023229"/>
    </source>
</evidence>
<dbReference type="AlphaFoldDB" id="A0A0P1GQ01"/>
<dbReference type="GO" id="GO:0050515">
    <property type="term" value="F:4-(cytidine 5'-diphospho)-2-C-methyl-D-erythritol kinase activity"/>
    <property type="evidence" value="ECO:0007669"/>
    <property type="project" value="UniProtKB-UniRule"/>
</dbReference>
<feature type="domain" description="GHMP kinase C-terminal" evidence="12">
    <location>
        <begin position="195"/>
        <end position="257"/>
    </location>
</feature>
<reference evidence="13 14" key="1">
    <citation type="submission" date="2015-09" db="EMBL/GenBank/DDBJ databases">
        <authorList>
            <consortium name="Swine Surveillance"/>
        </authorList>
    </citation>
    <scope>NUCLEOTIDE SEQUENCE [LARGE SCALE GENOMIC DNA]</scope>
    <source>
        <strain evidence="13 14">CECT 8383</strain>
    </source>
</reference>
<dbReference type="InterPro" id="IPR004424">
    <property type="entry name" value="IspE"/>
</dbReference>
<proteinExistence type="inferred from homology"/>
<dbReference type="InterPro" id="IPR036554">
    <property type="entry name" value="GHMP_kinase_C_sf"/>
</dbReference>
<keyword evidence="4 10" id="KW-0808">Transferase</keyword>
<evidence type="ECO:0000259" key="12">
    <source>
        <dbReference type="Pfam" id="PF08544"/>
    </source>
</evidence>
<evidence type="ECO:0000256" key="9">
    <source>
        <dbReference type="ARBA" id="ARBA00032554"/>
    </source>
</evidence>
<dbReference type="HAMAP" id="MF_00061">
    <property type="entry name" value="IspE"/>
    <property type="match status" value="1"/>
</dbReference>
<evidence type="ECO:0000256" key="6">
    <source>
        <dbReference type="ARBA" id="ARBA00022777"/>
    </source>
</evidence>
<keyword evidence="6 10" id="KW-0418">Kinase</keyword>
<evidence type="ECO:0000313" key="13">
    <source>
        <dbReference type="EMBL" id="CUH84656.1"/>
    </source>
</evidence>
<dbReference type="UniPathway" id="UPA00056">
    <property type="reaction ID" value="UER00094"/>
</dbReference>
<comment type="pathway">
    <text evidence="10">Isoprenoid biosynthesis; isopentenyl diphosphate biosynthesis via DXP pathway; isopentenyl diphosphate from 1-deoxy-D-xylulose 5-phosphate: step 3/6.</text>
</comment>
<dbReference type="Pfam" id="PF08544">
    <property type="entry name" value="GHMP_kinases_C"/>
    <property type="match status" value="1"/>
</dbReference>
<gene>
    <name evidence="10 13" type="primary">ispE</name>
    <name evidence="13" type="ORF">TM5383_01868</name>
</gene>
<dbReference type="EMBL" id="CYSF01000007">
    <property type="protein sequence ID" value="CUH84656.1"/>
    <property type="molecule type" value="Genomic_DNA"/>
</dbReference>
<name>A0A0P1GQ01_9RHOB</name>
<feature type="domain" description="GHMP kinase N-terminal" evidence="11">
    <location>
        <begin position="67"/>
        <end position="119"/>
    </location>
</feature>
<dbReference type="SUPFAM" id="SSF54211">
    <property type="entry name" value="Ribosomal protein S5 domain 2-like"/>
    <property type="match status" value="1"/>
</dbReference>
<comment type="catalytic activity">
    <reaction evidence="10">
        <text>4-CDP-2-C-methyl-D-erythritol + ATP = 4-CDP-2-C-methyl-D-erythritol 2-phosphate + ADP + H(+)</text>
        <dbReference type="Rhea" id="RHEA:18437"/>
        <dbReference type="ChEBI" id="CHEBI:15378"/>
        <dbReference type="ChEBI" id="CHEBI:30616"/>
        <dbReference type="ChEBI" id="CHEBI:57823"/>
        <dbReference type="ChEBI" id="CHEBI:57919"/>
        <dbReference type="ChEBI" id="CHEBI:456216"/>
        <dbReference type="EC" id="2.7.1.148"/>
    </reaction>
</comment>
<dbReference type="NCBIfam" id="TIGR00154">
    <property type="entry name" value="ispE"/>
    <property type="match status" value="1"/>
</dbReference>
<comment type="similarity">
    <text evidence="1 10">Belongs to the GHMP kinase family. IspE subfamily.</text>
</comment>
<evidence type="ECO:0000259" key="11">
    <source>
        <dbReference type="Pfam" id="PF00288"/>
    </source>
</evidence>
<dbReference type="InterPro" id="IPR014721">
    <property type="entry name" value="Ribsml_uS5_D2-typ_fold_subgr"/>
</dbReference>
<dbReference type="Pfam" id="PF00288">
    <property type="entry name" value="GHMP_kinases_N"/>
    <property type="match status" value="1"/>
</dbReference>
<sequence>MTALQGLAPAKINLTLHVTGQRDDGYHLLDSLVVFADMGDRLTCKLGEDRLTVDGPMGQGVPLGPDNLVRRAAALMGVEAAIHLEKHLPAAAGIGGGSSDAACALRMLRELTGKEVPDQGLGLGADVPVCMIARAAFMRGIGEDVTAVDLPPLHAVLVNPRVAVPTSAVFSGLASKVNPAMPPLPDGLPAADLIQWIAAQRNDLEPPAITAQPVISDVLAALRQTGAQLTRMSGSGATCFGLYPDAKRAADAAQSLQHSGWWVAATVLR</sequence>
<dbReference type="STRING" id="340021.TM5383_01868"/>
<evidence type="ECO:0000256" key="10">
    <source>
        <dbReference type="HAMAP-Rule" id="MF_00061"/>
    </source>
</evidence>
<evidence type="ECO:0000313" key="14">
    <source>
        <dbReference type="Proteomes" id="UP000051681"/>
    </source>
</evidence>
<dbReference type="InterPro" id="IPR020568">
    <property type="entry name" value="Ribosomal_Su5_D2-typ_SF"/>
</dbReference>
<accession>A0A0P1GQ01</accession>
<keyword evidence="8 10" id="KW-0414">Isoprene biosynthesis</keyword>
<dbReference type="RefSeq" id="WP_058318734.1">
    <property type="nucleotide sequence ID" value="NZ_CYSF01000007.1"/>
</dbReference>
<organism evidence="13 14">
    <name type="scientific">Thalassovita mediterranea</name>
    <dbReference type="NCBI Taxonomy" id="340021"/>
    <lineage>
        <taxon>Bacteria</taxon>
        <taxon>Pseudomonadati</taxon>
        <taxon>Pseudomonadota</taxon>
        <taxon>Alphaproteobacteria</taxon>
        <taxon>Rhodobacterales</taxon>
        <taxon>Roseobacteraceae</taxon>
        <taxon>Thalassovita</taxon>
    </lineage>
</organism>
<dbReference type="EC" id="2.7.1.148" evidence="2 10"/>
<evidence type="ECO:0000256" key="3">
    <source>
        <dbReference type="ARBA" id="ARBA00017473"/>
    </source>
</evidence>
<dbReference type="PANTHER" id="PTHR43527">
    <property type="entry name" value="4-DIPHOSPHOCYTIDYL-2-C-METHYL-D-ERYTHRITOL KINASE, CHLOROPLASTIC"/>
    <property type="match status" value="1"/>
</dbReference>
<dbReference type="Proteomes" id="UP000051681">
    <property type="component" value="Unassembled WGS sequence"/>
</dbReference>
<dbReference type="GO" id="GO:0019288">
    <property type="term" value="P:isopentenyl diphosphate biosynthetic process, methylerythritol 4-phosphate pathway"/>
    <property type="evidence" value="ECO:0007669"/>
    <property type="project" value="UniProtKB-UniRule"/>
</dbReference>
<dbReference type="InterPro" id="IPR013750">
    <property type="entry name" value="GHMP_kinase_C_dom"/>
</dbReference>
<evidence type="ECO:0000256" key="4">
    <source>
        <dbReference type="ARBA" id="ARBA00022679"/>
    </source>
</evidence>
<evidence type="ECO:0000256" key="2">
    <source>
        <dbReference type="ARBA" id="ARBA00012052"/>
    </source>
</evidence>
<dbReference type="OrthoDB" id="9809438at2"/>
<comment type="function">
    <text evidence="10">Catalyzes the phosphorylation of the position 2 hydroxy group of 4-diphosphocytidyl-2C-methyl-D-erythritol.</text>
</comment>
<evidence type="ECO:0000256" key="1">
    <source>
        <dbReference type="ARBA" id="ARBA00009684"/>
    </source>
</evidence>
<keyword evidence="14" id="KW-1185">Reference proteome</keyword>
<dbReference type="PANTHER" id="PTHR43527:SF2">
    <property type="entry name" value="4-DIPHOSPHOCYTIDYL-2-C-METHYL-D-ERYTHRITOL KINASE, CHLOROPLASTIC"/>
    <property type="match status" value="1"/>
</dbReference>
<dbReference type="PIRSF" id="PIRSF010376">
    <property type="entry name" value="IspE"/>
    <property type="match status" value="1"/>
</dbReference>
<dbReference type="InterPro" id="IPR006204">
    <property type="entry name" value="GHMP_kinase_N_dom"/>
</dbReference>
<keyword evidence="5 10" id="KW-0547">Nucleotide-binding</keyword>
<evidence type="ECO:0000256" key="5">
    <source>
        <dbReference type="ARBA" id="ARBA00022741"/>
    </source>
</evidence>